<name>A0ABQ4IQ94_9ACTN</name>
<keyword evidence="2" id="KW-0812">Transmembrane</keyword>
<evidence type="ECO:0000313" key="5">
    <source>
        <dbReference type="Proteomes" id="UP000643165"/>
    </source>
</evidence>
<protein>
    <recommendedName>
        <fullName evidence="6">Cell wall anchor protein</fullName>
    </recommendedName>
</protein>
<organism evidence="4 5">
    <name type="scientific">Micromonospora lutea</name>
    <dbReference type="NCBI Taxonomy" id="419825"/>
    <lineage>
        <taxon>Bacteria</taxon>
        <taxon>Bacillati</taxon>
        <taxon>Actinomycetota</taxon>
        <taxon>Actinomycetes</taxon>
        <taxon>Micromonosporales</taxon>
        <taxon>Micromonosporaceae</taxon>
        <taxon>Micromonospora</taxon>
    </lineage>
</organism>
<dbReference type="EMBL" id="BOPB01000002">
    <property type="protein sequence ID" value="GIJ20085.1"/>
    <property type="molecule type" value="Genomic_DNA"/>
</dbReference>
<proteinExistence type="predicted"/>
<evidence type="ECO:0000256" key="3">
    <source>
        <dbReference type="SAM" id="SignalP"/>
    </source>
</evidence>
<sequence length="522" mass="54447">MPPAPSVPPAPTLTLFFTPGVRVIRPKLSLRRPLAVLAAALIGMTGAAVAATPAAAHHTTITATALCDQLSGERVITWKVVNSERRTAATIKKVTAEPSTPVQVLVPGAEPVDLQGVAIPRGGSVEAVQRVPGATTSAKLIVEGRWDNKREKTNEGTINLATDAACNPAPKCVDASQAKYSHTFDGPKGTATVKLEGDLPLCGDEKQYFTLVSYFAPRPQFATPQYVYGEPDSDFLGAGQNEIELNIGVPDCHTQVDLIWGGVDEIIDPLVEDGPRYGSKKLGDKGAPGNRSSGPQGWYNGGSKNCTTPASTFASSCDGTVTVSLSNDGKISKYPVEFEVRGENGWSKKVTVEPGKADNETVVPAENAGKIEVLVDGKVIENGTYSWERPEDCPLPTVTTDADCETFGLTASNPEGGMPVKVEFTYGDKTETRTVAPGSSEKVSFPAGDDEAALVVLPELGLELEVVYAPEGCGGGGGGEEPPGLPVTGAAAGGIAAGAIALLALGAVLFVMARRRRVHFTA</sequence>
<keyword evidence="2" id="KW-1133">Transmembrane helix</keyword>
<gene>
    <name evidence="4" type="ORF">Vlu01_07090</name>
</gene>
<keyword evidence="3" id="KW-0732">Signal</keyword>
<comment type="caution">
    <text evidence="4">The sequence shown here is derived from an EMBL/GenBank/DDBJ whole genome shotgun (WGS) entry which is preliminary data.</text>
</comment>
<feature type="region of interest" description="Disordered" evidence="1">
    <location>
        <begin position="278"/>
        <end position="301"/>
    </location>
</feature>
<accession>A0ABQ4IQ94</accession>
<feature type="transmembrane region" description="Helical" evidence="2">
    <location>
        <begin position="490"/>
        <end position="513"/>
    </location>
</feature>
<evidence type="ECO:0000256" key="2">
    <source>
        <dbReference type="SAM" id="Phobius"/>
    </source>
</evidence>
<feature type="chain" id="PRO_5045669646" description="Cell wall anchor protein" evidence="3">
    <location>
        <begin position="51"/>
        <end position="522"/>
    </location>
</feature>
<keyword evidence="2" id="KW-0472">Membrane</keyword>
<keyword evidence="5" id="KW-1185">Reference proteome</keyword>
<evidence type="ECO:0008006" key="6">
    <source>
        <dbReference type="Google" id="ProtNLM"/>
    </source>
</evidence>
<evidence type="ECO:0000256" key="1">
    <source>
        <dbReference type="SAM" id="MobiDB-lite"/>
    </source>
</evidence>
<reference evidence="4 5" key="1">
    <citation type="submission" date="2021-01" db="EMBL/GenBank/DDBJ databases">
        <title>Whole genome shotgun sequence of Verrucosispora lutea NBRC 106530.</title>
        <authorList>
            <person name="Komaki H."/>
            <person name="Tamura T."/>
        </authorList>
    </citation>
    <scope>NUCLEOTIDE SEQUENCE [LARGE SCALE GENOMIC DNA]</scope>
    <source>
        <strain evidence="4 5">NBRC 106530</strain>
    </source>
</reference>
<dbReference type="Proteomes" id="UP000643165">
    <property type="component" value="Unassembled WGS sequence"/>
</dbReference>
<evidence type="ECO:0000313" key="4">
    <source>
        <dbReference type="EMBL" id="GIJ20085.1"/>
    </source>
</evidence>
<feature type="signal peptide" evidence="3">
    <location>
        <begin position="1"/>
        <end position="50"/>
    </location>
</feature>